<dbReference type="Proteomes" id="UP000315782">
    <property type="component" value="Unassembled WGS sequence"/>
</dbReference>
<dbReference type="InterPro" id="IPR006538">
    <property type="entry name" value="CobT"/>
</dbReference>
<dbReference type="InterPro" id="IPR025861">
    <property type="entry name" value="CobT_VWA_dom"/>
</dbReference>
<dbReference type="PANTHER" id="PTHR41248">
    <property type="entry name" value="NORD PROTEIN"/>
    <property type="match status" value="1"/>
</dbReference>
<accession>A0A520MGT4</accession>
<evidence type="ECO:0000313" key="3">
    <source>
        <dbReference type="EMBL" id="RZO20397.1"/>
    </source>
</evidence>
<feature type="compositionally biased region" description="Acidic residues" evidence="1">
    <location>
        <begin position="204"/>
        <end position="213"/>
    </location>
</feature>
<proteinExistence type="predicted"/>
<dbReference type="PANTHER" id="PTHR41248:SF1">
    <property type="entry name" value="NORD PROTEIN"/>
    <property type="match status" value="1"/>
</dbReference>
<dbReference type="InterPro" id="IPR036465">
    <property type="entry name" value="vWFA_dom_sf"/>
</dbReference>
<dbReference type="InterPro" id="IPR051928">
    <property type="entry name" value="NorD/CobT"/>
</dbReference>
<dbReference type="InterPro" id="IPR002035">
    <property type="entry name" value="VWF_A"/>
</dbReference>
<dbReference type="SUPFAM" id="SSF53300">
    <property type="entry name" value="vWA-like"/>
    <property type="match status" value="1"/>
</dbReference>
<comment type="caution">
    <text evidence="3">The sequence shown here is derived from an EMBL/GenBank/DDBJ whole genome shotgun (WGS) entry which is preliminary data.</text>
</comment>
<evidence type="ECO:0000256" key="1">
    <source>
        <dbReference type="SAM" id="MobiDB-lite"/>
    </source>
</evidence>
<gene>
    <name evidence="3" type="ORF">EVA96_02855</name>
</gene>
<dbReference type="AlphaFoldDB" id="A0A520MGT4"/>
<dbReference type="SMART" id="SM00327">
    <property type="entry name" value="VWA"/>
    <property type="match status" value="1"/>
</dbReference>
<feature type="region of interest" description="Disordered" evidence="1">
    <location>
        <begin position="203"/>
        <end position="240"/>
    </location>
</feature>
<reference evidence="3 4" key="1">
    <citation type="submission" date="2019-02" db="EMBL/GenBank/DDBJ databases">
        <title>Prokaryotic population dynamics and viral predation in marine succession experiment using metagenomics: the confinement effect.</title>
        <authorList>
            <person name="Haro-Moreno J.M."/>
            <person name="Rodriguez-Valera F."/>
            <person name="Lopez-Perez M."/>
        </authorList>
    </citation>
    <scope>NUCLEOTIDE SEQUENCE [LARGE SCALE GENOMIC DNA]</scope>
    <source>
        <strain evidence="3">MED-G163</strain>
    </source>
</reference>
<organism evidence="3 4">
    <name type="scientific">SAR86 cluster bacterium</name>
    <dbReference type="NCBI Taxonomy" id="2030880"/>
    <lineage>
        <taxon>Bacteria</taxon>
        <taxon>Pseudomonadati</taxon>
        <taxon>Pseudomonadota</taxon>
        <taxon>Gammaproteobacteria</taxon>
        <taxon>SAR86 cluster</taxon>
    </lineage>
</organism>
<dbReference type="Pfam" id="PF11775">
    <property type="entry name" value="CobT_C"/>
    <property type="match status" value="1"/>
</dbReference>
<dbReference type="PROSITE" id="PS50234">
    <property type="entry name" value="VWFA"/>
    <property type="match status" value="1"/>
</dbReference>
<feature type="compositionally biased region" description="Acidic residues" evidence="1">
    <location>
        <begin position="222"/>
        <end position="231"/>
    </location>
</feature>
<dbReference type="EMBL" id="SHBI01000018">
    <property type="protein sequence ID" value="RZO20397.1"/>
    <property type="molecule type" value="Genomic_DNA"/>
</dbReference>
<evidence type="ECO:0000313" key="4">
    <source>
        <dbReference type="Proteomes" id="UP000315782"/>
    </source>
</evidence>
<sequence>MGWIKNRERLFEAAASSIKAIANNKNISSKNGIAQRPPSINQVAISSTPRSSKDIHSWRGESDFQAFWHLYHKQTKEIPLTLPARIVFNELEMSRVEILGSNKYKGSKKNILEYLEIKSINIDDEKSPNFLGLCSNLWLKNVLGFKLSSASKTLVESFNKKYDLSSLDSIKNNFINNIDNQELFEEISLDFLKKLKLLKTNNQSEEDVDDEPIESPGSTNEIEQDSLEDLGENSSSDSSLEDINLEMDDNLQESAQATDGNAIDEEIDALAYSQNDFQNTLKKDYAIFTSDFDEVIDAKDLTTPEEAIRLRNQLDNLIKPHQTTIGKLANRLQRLLLAKQNTSWNYNLEEGMLDTARLHRVIAEPGHPLSYKQETETNFKDTVVTLLIDNSGSMRGRSISLAAICSDIIGSTLERCQIKTEVLGFTTKHWKGGDSKQLWISNGSYSSPGRLNDLRHIIYKSADNSWRRARKYFGAMLREGLLKENIDGEALSWSHKRLIKRNEERKILIVISDGAPVDDSTLSANREDYLDNHLKEIISLIENESPVELQAIGIGHDVTKYYKNAITINRAEELGEVLLDELTNLFKN</sequence>
<dbReference type="PIRSF" id="PIRSF031715">
    <property type="entry name" value="Cob_chel_CobT"/>
    <property type="match status" value="1"/>
</dbReference>
<protein>
    <submittedName>
        <fullName evidence="3">Cobalt chelatase</fullName>
    </submittedName>
</protein>
<dbReference type="CDD" id="cd01454">
    <property type="entry name" value="vWA_norD_type"/>
    <property type="match status" value="1"/>
</dbReference>
<dbReference type="Gene3D" id="3.40.50.410">
    <property type="entry name" value="von Willebrand factor, type A domain"/>
    <property type="match status" value="1"/>
</dbReference>
<name>A0A520MGT4_9GAMM</name>
<dbReference type="GO" id="GO:0009236">
    <property type="term" value="P:cobalamin biosynthetic process"/>
    <property type="evidence" value="ECO:0007669"/>
    <property type="project" value="InterPro"/>
</dbReference>
<evidence type="ECO:0000259" key="2">
    <source>
        <dbReference type="PROSITE" id="PS50234"/>
    </source>
</evidence>
<feature type="domain" description="VWFA" evidence="2">
    <location>
        <begin position="383"/>
        <end position="588"/>
    </location>
</feature>
<dbReference type="Pfam" id="PF06213">
    <property type="entry name" value="CobT"/>
    <property type="match status" value="1"/>
</dbReference>